<evidence type="ECO:0000313" key="3">
    <source>
        <dbReference type="EMBL" id="MCC2148529.1"/>
    </source>
</evidence>
<keyword evidence="4" id="KW-1185">Reference proteome</keyword>
<accession>A0ABS8EUS6</accession>
<dbReference type="SUPFAM" id="SSF51735">
    <property type="entry name" value="NAD(P)-binding Rossmann-fold domains"/>
    <property type="match status" value="1"/>
</dbReference>
<dbReference type="PANTHER" id="PTHR43000">
    <property type="entry name" value="DTDP-D-GLUCOSE 4,6-DEHYDRATASE-RELATED"/>
    <property type="match status" value="1"/>
</dbReference>
<name>A0ABS8EUS6_9FIRM</name>
<evidence type="ECO:0000313" key="4">
    <source>
        <dbReference type="Proteomes" id="UP001299235"/>
    </source>
</evidence>
<gene>
    <name evidence="3" type="ORF">LKD42_04565</name>
</gene>
<organism evidence="3 4">
    <name type="scientific">Hominisplanchenecus faecis</name>
    <dbReference type="NCBI Taxonomy" id="2885351"/>
    <lineage>
        <taxon>Bacteria</taxon>
        <taxon>Bacillati</taxon>
        <taxon>Bacillota</taxon>
        <taxon>Clostridia</taxon>
        <taxon>Lachnospirales</taxon>
        <taxon>Lachnospiraceae</taxon>
        <taxon>Hominisplanchenecus</taxon>
    </lineage>
</organism>
<comment type="similarity">
    <text evidence="1">Belongs to the NAD(P)-dependent epimerase/dehydratase family.</text>
</comment>
<proteinExistence type="inferred from homology"/>
<dbReference type="Proteomes" id="UP001299235">
    <property type="component" value="Unassembled WGS sequence"/>
</dbReference>
<dbReference type="Gene3D" id="3.40.50.720">
    <property type="entry name" value="NAD(P)-binding Rossmann-like Domain"/>
    <property type="match status" value="1"/>
</dbReference>
<evidence type="ECO:0000256" key="1">
    <source>
        <dbReference type="ARBA" id="ARBA00007637"/>
    </source>
</evidence>
<comment type="caution">
    <text evidence="3">The sequence shown here is derived from an EMBL/GenBank/DDBJ whole genome shotgun (WGS) entry which is preliminary data.</text>
</comment>
<dbReference type="RefSeq" id="WP_248834940.1">
    <property type="nucleotide sequence ID" value="NZ_JAJEQE010000009.1"/>
</dbReference>
<reference evidence="3 4" key="1">
    <citation type="submission" date="2021-10" db="EMBL/GenBank/DDBJ databases">
        <title>Anaerobic single-cell dispensing facilitates the cultivation of human gut bacteria.</title>
        <authorList>
            <person name="Afrizal A."/>
        </authorList>
    </citation>
    <scope>NUCLEOTIDE SEQUENCE [LARGE SCALE GENOMIC DNA]</scope>
    <source>
        <strain evidence="3 4">CLA-AA-H246</strain>
    </source>
</reference>
<feature type="domain" description="NAD-dependent epimerase/dehydratase" evidence="2">
    <location>
        <begin position="37"/>
        <end position="282"/>
    </location>
</feature>
<dbReference type="InterPro" id="IPR036291">
    <property type="entry name" value="NAD(P)-bd_dom_sf"/>
</dbReference>
<evidence type="ECO:0000259" key="2">
    <source>
        <dbReference type="Pfam" id="PF01370"/>
    </source>
</evidence>
<dbReference type="Pfam" id="PF01370">
    <property type="entry name" value="Epimerase"/>
    <property type="match status" value="1"/>
</dbReference>
<dbReference type="InterPro" id="IPR001509">
    <property type="entry name" value="Epimerase_deHydtase"/>
</dbReference>
<dbReference type="EMBL" id="JAJEQE010000009">
    <property type="protein sequence ID" value="MCC2148529.1"/>
    <property type="molecule type" value="Genomic_DNA"/>
</dbReference>
<sequence>MNHKILQESADDSILQEDLDRISESDIPLEELKGKTVLVTGATGLIGSLLVKALQCCNRRKETGIKILALVRNQEKAERLFGDLLKREDLKLVIGDITMPVAVEDKIDYIIHCASITTSKIMISRPVDVIRTSLNGTENLLELAKEKQVRSMVYVSSMEMYGVLNLQDDQMVTEEMTGYLNPLALRSNYPESKRMCENMCVAYGTQYEVPVKIARLAQTFGAGVLPGENRVFAQFARSAMKGSDIVLHTEGKSEGNYCYTADAVRALLTILVKGENMQAYNVVNEKSHITIADMAKFVAEKIAEKPIEVVFDIPKENKFGYASDTKMHLAATRLMALGWQPETDLEESYRRLIASMKNRNV</sequence>
<protein>
    <submittedName>
        <fullName evidence="3">NAD(P)-dependent oxidoreductase</fullName>
    </submittedName>
</protein>